<sequence length="867" mass="97186">MAVKNQNVYDIDATKTSTVVIGEDNDGFNNSGNNNGESTIISNKKDNAKESNKNQNNKSKTNKSNNKNNNKTNNKNTNKNTTNNKTDENTNNTNNTNKTLIPSISPSSNSEKKLDVKNKNSSSLNSTAIGIGSSAAVIVIALVLFMFLKKRKRNYKKEDLINSKSEKSESIYQIDSEFLKTDNHITLPFNDSMKETTINTNILDSQYYNNESINGNHFNESKMTSNTKNGNDLMNINIIDNNININKEKNIDMTHIPSTEFLLSDRKDESYSTNQYCIDMKFETSTLDIAIPKPAHKASSSHSNNWYNSEFSNNNNNNNSNLSQSSSLDGLNNVNNLSKSVKQRYVNNNVINRPEQILATEEITDIEDQIQNNSNEDKYLKNNVVEDPEKVLDSEEVSKVDNSENIIQNARKSILDSEFNEKDVSISKEKSIVKDSSSDGNDKISSKLTLVSKPILDVKSSSSLTSDKSEIENNNDINNSINDNSNVVKHSPKPNIAPKKSILKKNSSIRNYTSSNNNTLSRNTSVKKNTLNRNTSSRSKATNNSNTNSSRLGGYDEPLSGSIEDDLSSNNTLSRHNTINSVTTSASGITTLRVPPVLSAFNHAVPTPPTPKSTRFGTDGELYSGQALNEELMVPDILTDAIGGRDIYNNQVRNIAGSYCTIRRSKNKNPKPIGMEEVDSKSSNNDLSLKRKNSGHRRNRSQDFTHAKDKLEYFNTKPSVNRQELTSFKDFDNKENYQPNDTTSVKYNNKLYYSKTLPRHFGSNKRKEEEGDGQSNTYSKKVPPVYPFNKEKEKEKDIVRQGSHIRRNSIEAEILVQNANVSLTCFEEDLLKASITEKDTSKDINSVLCILREERELLDQPDLETPK</sequence>
<evidence type="ECO:0000256" key="2">
    <source>
        <dbReference type="SAM" id="Phobius"/>
    </source>
</evidence>
<feature type="compositionally biased region" description="Polar residues" evidence="1">
    <location>
        <begin position="100"/>
        <end position="109"/>
    </location>
</feature>
<feature type="compositionally biased region" description="Low complexity" evidence="1">
    <location>
        <begin position="53"/>
        <end position="99"/>
    </location>
</feature>
<keyword evidence="4" id="KW-1185">Reference proteome</keyword>
<keyword evidence="2" id="KW-0812">Transmembrane</keyword>
<gene>
    <name evidence="3" type="ORF">LY90DRAFT_705382</name>
</gene>
<feature type="compositionally biased region" description="Basic and acidic residues" evidence="1">
    <location>
        <begin position="700"/>
        <end position="710"/>
    </location>
</feature>
<dbReference type="STRING" id="1754190.A0A1Y2B9V1"/>
<feature type="region of interest" description="Disordered" evidence="1">
    <location>
        <begin position="663"/>
        <end position="710"/>
    </location>
</feature>
<feature type="compositionally biased region" description="Basic residues" evidence="1">
    <location>
        <begin position="690"/>
        <end position="699"/>
    </location>
</feature>
<feature type="compositionally biased region" description="Low complexity" evidence="1">
    <location>
        <begin position="459"/>
        <end position="486"/>
    </location>
</feature>
<feature type="transmembrane region" description="Helical" evidence="2">
    <location>
        <begin position="128"/>
        <end position="148"/>
    </location>
</feature>
<feature type="compositionally biased region" description="Low complexity" evidence="1">
    <location>
        <begin position="513"/>
        <end position="524"/>
    </location>
</feature>
<keyword evidence="2" id="KW-0472">Membrane</keyword>
<evidence type="ECO:0000313" key="3">
    <source>
        <dbReference type="EMBL" id="ORY30855.1"/>
    </source>
</evidence>
<feature type="region of interest" description="Disordered" evidence="1">
    <location>
        <begin position="757"/>
        <end position="785"/>
    </location>
</feature>
<feature type="region of interest" description="Disordered" evidence="1">
    <location>
        <begin position="459"/>
        <end position="575"/>
    </location>
</feature>
<dbReference type="AlphaFoldDB" id="A0A1Y2B9V1"/>
<accession>A0A1Y2B9V1</accession>
<feature type="compositionally biased region" description="Basic and acidic residues" evidence="1">
    <location>
        <begin position="43"/>
        <end position="52"/>
    </location>
</feature>
<organism evidence="3 4">
    <name type="scientific">Neocallimastix californiae</name>
    <dbReference type="NCBI Taxonomy" id="1754190"/>
    <lineage>
        <taxon>Eukaryota</taxon>
        <taxon>Fungi</taxon>
        <taxon>Fungi incertae sedis</taxon>
        <taxon>Chytridiomycota</taxon>
        <taxon>Chytridiomycota incertae sedis</taxon>
        <taxon>Neocallimastigomycetes</taxon>
        <taxon>Neocallimastigales</taxon>
        <taxon>Neocallimastigaceae</taxon>
        <taxon>Neocallimastix</taxon>
    </lineage>
</organism>
<dbReference type="OrthoDB" id="2154575at2759"/>
<reference evidence="3 4" key="1">
    <citation type="submission" date="2016-08" db="EMBL/GenBank/DDBJ databases">
        <title>A Parts List for Fungal Cellulosomes Revealed by Comparative Genomics.</title>
        <authorList>
            <consortium name="DOE Joint Genome Institute"/>
            <person name="Haitjema C.H."/>
            <person name="Gilmore S.P."/>
            <person name="Henske J.K."/>
            <person name="Solomon K.V."/>
            <person name="De Groot R."/>
            <person name="Kuo A."/>
            <person name="Mondo S.J."/>
            <person name="Salamov A.A."/>
            <person name="Labutti K."/>
            <person name="Zhao Z."/>
            <person name="Chiniquy J."/>
            <person name="Barry K."/>
            <person name="Brewer H.M."/>
            <person name="Purvine S.O."/>
            <person name="Wright A.T."/>
            <person name="Boxma B."/>
            <person name="Van Alen T."/>
            <person name="Hackstein J.H."/>
            <person name="Baker S.E."/>
            <person name="Grigoriev I.V."/>
            <person name="O'Malley M.A."/>
        </authorList>
    </citation>
    <scope>NUCLEOTIDE SEQUENCE [LARGE SCALE GENOMIC DNA]</scope>
    <source>
        <strain evidence="3 4">G1</strain>
    </source>
</reference>
<feature type="compositionally biased region" description="Low complexity" evidence="1">
    <location>
        <begin position="532"/>
        <end position="551"/>
    </location>
</feature>
<dbReference type="EMBL" id="MCOG01000172">
    <property type="protein sequence ID" value="ORY30855.1"/>
    <property type="molecule type" value="Genomic_DNA"/>
</dbReference>
<feature type="region of interest" description="Disordered" evidence="1">
    <location>
        <begin position="21"/>
        <end position="127"/>
    </location>
</feature>
<feature type="region of interest" description="Disordered" evidence="1">
    <location>
        <begin position="307"/>
        <end position="331"/>
    </location>
</feature>
<name>A0A1Y2B9V1_9FUNG</name>
<evidence type="ECO:0000256" key="1">
    <source>
        <dbReference type="SAM" id="MobiDB-lite"/>
    </source>
</evidence>
<proteinExistence type="predicted"/>
<keyword evidence="2" id="KW-1133">Transmembrane helix</keyword>
<protein>
    <submittedName>
        <fullName evidence="3">Uncharacterized protein</fullName>
    </submittedName>
</protein>
<feature type="compositionally biased region" description="Low complexity" evidence="1">
    <location>
        <begin position="27"/>
        <end position="38"/>
    </location>
</feature>
<evidence type="ECO:0000313" key="4">
    <source>
        <dbReference type="Proteomes" id="UP000193920"/>
    </source>
</evidence>
<dbReference type="Proteomes" id="UP000193920">
    <property type="component" value="Unassembled WGS sequence"/>
</dbReference>
<comment type="caution">
    <text evidence="3">The sequence shown here is derived from an EMBL/GenBank/DDBJ whole genome shotgun (WGS) entry which is preliminary data.</text>
</comment>